<dbReference type="AlphaFoldDB" id="A0ABD4KSB2"/>
<name>A0ABD4KSB2_VIBAN</name>
<gene>
    <name evidence="1" type="ORF">EAY07_21110</name>
</gene>
<protein>
    <submittedName>
        <fullName evidence="1">Uncharacterized protein</fullName>
    </submittedName>
</protein>
<comment type="caution">
    <text evidence="1">The sequence shown here is derived from an EMBL/GenBank/DDBJ whole genome shotgun (WGS) entry which is preliminary data.</text>
</comment>
<reference evidence="1 2" key="1">
    <citation type="journal article" date="2021" name="PeerJ">
        <title>Analysis of 44 Vibrio anguillarum genomes reveals high genetic diversity.</title>
        <authorList>
            <person name="Hansen M.J."/>
            <person name="Dalsgaard I."/>
        </authorList>
    </citation>
    <scope>NUCLEOTIDE SEQUENCE [LARGE SCALE GENOMIC DNA]</scope>
    <source>
        <strain evidence="1 2">17-16730-2A</strain>
    </source>
</reference>
<evidence type="ECO:0000313" key="2">
    <source>
        <dbReference type="Proteomes" id="UP000722957"/>
    </source>
</evidence>
<dbReference type="Proteomes" id="UP000722957">
    <property type="component" value="Unassembled WGS sequence"/>
</dbReference>
<evidence type="ECO:0000313" key="1">
    <source>
        <dbReference type="EMBL" id="MBF4274458.1"/>
    </source>
</evidence>
<dbReference type="EMBL" id="RDOM01000295">
    <property type="protein sequence ID" value="MBF4274458.1"/>
    <property type="molecule type" value="Genomic_DNA"/>
</dbReference>
<organism evidence="1 2">
    <name type="scientific">Vibrio anguillarum</name>
    <name type="common">Listonella anguillarum</name>
    <dbReference type="NCBI Taxonomy" id="55601"/>
    <lineage>
        <taxon>Bacteria</taxon>
        <taxon>Pseudomonadati</taxon>
        <taxon>Pseudomonadota</taxon>
        <taxon>Gammaproteobacteria</taxon>
        <taxon>Vibrionales</taxon>
        <taxon>Vibrionaceae</taxon>
        <taxon>Vibrio</taxon>
    </lineage>
</organism>
<accession>A0ABD4KSB2</accession>
<dbReference type="RefSeq" id="WP_094129162.1">
    <property type="nucleotide sequence ID" value="NZ_RDOM01000295.1"/>
</dbReference>
<sequence length="116" mass="13331">MKEPNSTEIKIRMGLPREAIFIGWLIHNPVKDDFLMTCKDSGLLSTAWCLSPEKALRFKQFKKAFKMLESFELSDRAMIVAAFDIGKQIMISSPNQEPMMADTDNPFRKFAEILNQ</sequence>
<proteinExistence type="predicted"/>